<dbReference type="Proteomes" id="UP000447873">
    <property type="component" value="Unassembled WGS sequence"/>
</dbReference>
<reference evidence="1 3" key="1">
    <citation type="submission" date="2018-12" db="EMBL/GenBank/DDBJ databases">
        <title>Venturia inaequalis Genome Resource.</title>
        <authorList>
            <person name="Lichtner F.J."/>
        </authorList>
    </citation>
    <scope>NUCLEOTIDE SEQUENCE [LARGE SCALE GENOMIC DNA]</scope>
    <source>
        <strain evidence="1 3">120213</strain>
        <strain evidence="2">Bline_iso_100314</strain>
    </source>
</reference>
<dbReference type="Proteomes" id="UP000433883">
    <property type="component" value="Unassembled WGS sequence"/>
</dbReference>
<dbReference type="PANTHER" id="PTHR42085">
    <property type="entry name" value="F-BOX DOMAIN-CONTAINING PROTEIN"/>
    <property type="match status" value="1"/>
</dbReference>
<dbReference type="InterPro" id="IPR038883">
    <property type="entry name" value="AN11006-like"/>
</dbReference>
<organism evidence="1 3">
    <name type="scientific">Venturia inaequalis</name>
    <name type="common">Apple scab fungus</name>
    <dbReference type="NCBI Taxonomy" id="5025"/>
    <lineage>
        <taxon>Eukaryota</taxon>
        <taxon>Fungi</taxon>
        <taxon>Dikarya</taxon>
        <taxon>Ascomycota</taxon>
        <taxon>Pezizomycotina</taxon>
        <taxon>Dothideomycetes</taxon>
        <taxon>Pleosporomycetidae</taxon>
        <taxon>Venturiales</taxon>
        <taxon>Venturiaceae</taxon>
        <taxon>Venturia</taxon>
    </lineage>
</organism>
<proteinExistence type="predicted"/>
<dbReference type="EMBL" id="WNWQ01000192">
    <property type="protein sequence ID" value="KAE9974907.1"/>
    <property type="molecule type" value="Genomic_DNA"/>
</dbReference>
<dbReference type="AlphaFoldDB" id="A0A8H3UBW5"/>
<dbReference type="EMBL" id="WNWS01000493">
    <property type="protein sequence ID" value="KAE9966808.1"/>
    <property type="molecule type" value="Genomic_DNA"/>
</dbReference>
<accession>A0A8H3UBW5</accession>
<dbReference type="PANTHER" id="PTHR42085:SF1">
    <property type="entry name" value="F-BOX DOMAIN-CONTAINING PROTEIN"/>
    <property type="match status" value="1"/>
</dbReference>
<name>A0A8H3UBW5_VENIN</name>
<evidence type="ECO:0000313" key="2">
    <source>
        <dbReference type="EMBL" id="KAE9974907.1"/>
    </source>
</evidence>
<evidence type="ECO:0000313" key="1">
    <source>
        <dbReference type="EMBL" id="KAE9966808.1"/>
    </source>
</evidence>
<sequence>MEKINPTAIGFFDLPREIRDMIYAQVLPSNETLSIKEQRTPFDPEDDQKIIDITGISSTQLTYSEVRSNLVLVSRLVHTELLSVFYQSNKFEFVSESILTDHLGKLRSNKVTDMIKYRVATAIGTLGGVSHWIQRLEFRVNYLSAASMFWLCEHGIPELQRIFPQLKEVTVGFRSVTNFAYLHGHALAQYVNGDIPNVTAFPDLLPKEEFAATFDGIVKALWGKEARQPNPPKYPDILHVKTRAFESLTDEQGGEPEVVLIEVMLTHWKRIFEAMEGNAPNAKQPIYGNEGNWDVRVWKLLKEVIRPSWGVREEDMTGPINWGIFRPALRG</sequence>
<evidence type="ECO:0000313" key="3">
    <source>
        <dbReference type="Proteomes" id="UP000447873"/>
    </source>
</evidence>
<protein>
    <submittedName>
        <fullName evidence="1">Uncharacterized protein</fullName>
    </submittedName>
</protein>
<gene>
    <name evidence="2" type="ORF">BLS_002857</name>
    <name evidence="1" type="ORF">EG328_008606</name>
</gene>
<comment type="caution">
    <text evidence="1">The sequence shown here is derived from an EMBL/GenBank/DDBJ whole genome shotgun (WGS) entry which is preliminary data.</text>
</comment>